<feature type="compositionally biased region" description="Polar residues" evidence="1">
    <location>
        <begin position="165"/>
        <end position="175"/>
    </location>
</feature>
<reference evidence="4" key="3">
    <citation type="submission" date="2020-12" db="UniProtKB">
        <authorList>
            <consortium name="EnsemblPlants"/>
        </authorList>
    </citation>
    <scope>IDENTIFICATION</scope>
</reference>
<dbReference type="RefSeq" id="XP_024366089.1">
    <property type="nucleotide sequence ID" value="XM_024510321.2"/>
</dbReference>
<gene>
    <name evidence="4" type="primary">LOC112277695</name>
    <name evidence="3" type="ORF">PHYPA_030046</name>
</gene>
<dbReference type="InterPro" id="IPR045040">
    <property type="entry name" value="PORR_fam"/>
</dbReference>
<protein>
    <recommendedName>
        <fullName evidence="2">PORR domain-containing protein</fullName>
    </recommendedName>
</protein>
<dbReference type="EMBL" id="ABEU02000026">
    <property type="protein sequence ID" value="PNR26566.1"/>
    <property type="molecule type" value="Genomic_DNA"/>
</dbReference>
<dbReference type="GO" id="GO:0003723">
    <property type="term" value="F:RNA binding"/>
    <property type="evidence" value="ECO:0007669"/>
    <property type="project" value="InterPro"/>
</dbReference>
<dbReference type="PANTHER" id="PTHR31476">
    <property type="entry name" value="PROTEIN WHAT'S THIS FACTOR 1 HOMOLOG, CHLOROPLASTIC"/>
    <property type="match status" value="1"/>
</dbReference>
<dbReference type="PANTHER" id="PTHR31476:SF4">
    <property type="entry name" value="PROTEIN WHAT'S THIS FACTOR 1 HOMOLOG, CHLOROPLASTIC"/>
    <property type="match status" value="1"/>
</dbReference>
<dbReference type="InterPro" id="IPR021099">
    <property type="entry name" value="PORR_domain"/>
</dbReference>
<evidence type="ECO:0000256" key="1">
    <source>
        <dbReference type="SAM" id="MobiDB-lite"/>
    </source>
</evidence>
<reference evidence="3 5" key="1">
    <citation type="journal article" date="2008" name="Science">
        <title>The Physcomitrella genome reveals evolutionary insights into the conquest of land by plants.</title>
        <authorList>
            <person name="Rensing S."/>
            <person name="Lang D."/>
            <person name="Zimmer A."/>
            <person name="Terry A."/>
            <person name="Salamov A."/>
            <person name="Shapiro H."/>
            <person name="Nishiyama T."/>
            <person name="Perroud P.-F."/>
            <person name="Lindquist E."/>
            <person name="Kamisugi Y."/>
            <person name="Tanahashi T."/>
            <person name="Sakakibara K."/>
            <person name="Fujita T."/>
            <person name="Oishi K."/>
            <person name="Shin-I T."/>
            <person name="Kuroki Y."/>
            <person name="Toyoda A."/>
            <person name="Suzuki Y."/>
            <person name="Hashimoto A."/>
            <person name="Yamaguchi K."/>
            <person name="Sugano A."/>
            <person name="Kohara Y."/>
            <person name="Fujiyama A."/>
            <person name="Anterola A."/>
            <person name="Aoki S."/>
            <person name="Ashton N."/>
            <person name="Barbazuk W.B."/>
            <person name="Barker E."/>
            <person name="Bennetzen J."/>
            <person name="Bezanilla M."/>
            <person name="Blankenship R."/>
            <person name="Cho S.H."/>
            <person name="Dutcher S."/>
            <person name="Estelle M."/>
            <person name="Fawcett J.A."/>
            <person name="Gundlach H."/>
            <person name="Hanada K."/>
            <person name="Heyl A."/>
            <person name="Hicks K.A."/>
            <person name="Hugh J."/>
            <person name="Lohr M."/>
            <person name="Mayer K."/>
            <person name="Melkozernov A."/>
            <person name="Murata T."/>
            <person name="Nelson D."/>
            <person name="Pils B."/>
            <person name="Prigge M."/>
            <person name="Reiss B."/>
            <person name="Renner T."/>
            <person name="Rombauts S."/>
            <person name="Rushton P."/>
            <person name="Sanderfoot A."/>
            <person name="Schween G."/>
            <person name="Shiu S.-H."/>
            <person name="Stueber K."/>
            <person name="Theodoulou F.L."/>
            <person name="Tu H."/>
            <person name="Van de Peer Y."/>
            <person name="Verrier P.J."/>
            <person name="Waters E."/>
            <person name="Wood A."/>
            <person name="Yang L."/>
            <person name="Cove D."/>
            <person name="Cuming A."/>
            <person name="Hasebe M."/>
            <person name="Lucas S."/>
            <person name="Mishler D.B."/>
            <person name="Reski R."/>
            <person name="Grigoriev I."/>
            <person name="Quatrano R.S."/>
            <person name="Boore J.L."/>
        </authorList>
    </citation>
    <scope>NUCLEOTIDE SEQUENCE [LARGE SCALE GENOMIC DNA]</scope>
    <source>
        <strain evidence="4 5">cv. Gransden 2004</strain>
    </source>
</reference>
<dbReference type="PaxDb" id="3218-PP1S149_63V6.1"/>
<dbReference type="Gramene" id="Pp3c26_560V3.2">
    <property type="protein sequence ID" value="Pp3c26_560V3.2"/>
    <property type="gene ID" value="Pp3c26_560"/>
</dbReference>
<dbReference type="AlphaFoldDB" id="A0A2K1IBB2"/>
<accession>A0A2K1IBB2</accession>
<dbReference type="GeneID" id="112277695"/>
<organism evidence="3">
    <name type="scientific">Physcomitrium patens</name>
    <name type="common">Spreading-leaved earth moss</name>
    <name type="synonym">Physcomitrella patens</name>
    <dbReference type="NCBI Taxonomy" id="3218"/>
    <lineage>
        <taxon>Eukaryota</taxon>
        <taxon>Viridiplantae</taxon>
        <taxon>Streptophyta</taxon>
        <taxon>Embryophyta</taxon>
        <taxon>Bryophyta</taxon>
        <taxon>Bryophytina</taxon>
        <taxon>Bryopsida</taxon>
        <taxon>Funariidae</taxon>
        <taxon>Funariales</taxon>
        <taxon>Funariaceae</taxon>
        <taxon>Physcomitrium</taxon>
    </lineage>
</organism>
<evidence type="ECO:0000313" key="5">
    <source>
        <dbReference type="Proteomes" id="UP000006727"/>
    </source>
</evidence>
<evidence type="ECO:0000313" key="4">
    <source>
        <dbReference type="EnsemblPlants" id="Pp3c26_560V3.1"/>
    </source>
</evidence>
<dbReference type="Pfam" id="PF11955">
    <property type="entry name" value="PORR"/>
    <property type="match status" value="1"/>
</dbReference>
<dbReference type="EnsemblPlants" id="Pp3c26_560V3.1">
    <property type="protein sequence ID" value="Pp3c26_560V3.1"/>
    <property type="gene ID" value="Pp3c26_560"/>
</dbReference>
<evidence type="ECO:0000313" key="3">
    <source>
        <dbReference type="EMBL" id="PNR26566.1"/>
    </source>
</evidence>
<dbReference type="Gramene" id="Pp3c26_560V3.1">
    <property type="protein sequence ID" value="Pp3c26_560V3.1"/>
    <property type="gene ID" value="Pp3c26_560"/>
</dbReference>
<reference evidence="3 5" key="2">
    <citation type="journal article" date="2018" name="Plant J.">
        <title>The Physcomitrella patens chromosome-scale assembly reveals moss genome structure and evolution.</title>
        <authorList>
            <person name="Lang D."/>
            <person name="Ullrich K.K."/>
            <person name="Murat F."/>
            <person name="Fuchs J."/>
            <person name="Jenkins J."/>
            <person name="Haas F.B."/>
            <person name="Piednoel M."/>
            <person name="Gundlach H."/>
            <person name="Van Bel M."/>
            <person name="Meyberg R."/>
            <person name="Vives C."/>
            <person name="Morata J."/>
            <person name="Symeonidi A."/>
            <person name="Hiss M."/>
            <person name="Muchero W."/>
            <person name="Kamisugi Y."/>
            <person name="Saleh O."/>
            <person name="Blanc G."/>
            <person name="Decker E.L."/>
            <person name="van Gessel N."/>
            <person name="Grimwood J."/>
            <person name="Hayes R.D."/>
            <person name="Graham S.W."/>
            <person name="Gunter L.E."/>
            <person name="McDaniel S.F."/>
            <person name="Hoernstein S.N.W."/>
            <person name="Larsson A."/>
            <person name="Li F.W."/>
            <person name="Perroud P.F."/>
            <person name="Phillips J."/>
            <person name="Ranjan P."/>
            <person name="Rokshar D.S."/>
            <person name="Rothfels C.J."/>
            <person name="Schneider L."/>
            <person name="Shu S."/>
            <person name="Stevenson D.W."/>
            <person name="Thummler F."/>
            <person name="Tillich M."/>
            <person name="Villarreal Aguilar J.C."/>
            <person name="Widiez T."/>
            <person name="Wong G.K."/>
            <person name="Wymore A."/>
            <person name="Zhang Y."/>
            <person name="Zimmer A.D."/>
            <person name="Quatrano R.S."/>
            <person name="Mayer K.F.X."/>
            <person name="Goodstein D."/>
            <person name="Casacuberta J.M."/>
            <person name="Vandepoele K."/>
            <person name="Reski R."/>
            <person name="Cuming A.C."/>
            <person name="Tuskan G.A."/>
            <person name="Maumus F."/>
            <person name="Salse J."/>
            <person name="Schmutz J."/>
            <person name="Rensing S.A."/>
        </authorList>
    </citation>
    <scope>NUCLEOTIDE SEQUENCE [LARGE SCALE GENOMIC DNA]</scope>
    <source>
        <strain evidence="4 5">cv. Gransden 2004</strain>
    </source>
</reference>
<proteinExistence type="predicted"/>
<dbReference type="EnsemblPlants" id="Pp3c26_560V3.2">
    <property type="protein sequence ID" value="Pp3c26_560V3.2"/>
    <property type="gene ID" value="Pp3c26_560"/>
</dbReference>
<name>A0A2K1IBB2_PHYPA</name>
<evidence type="ECO:0000259" key="2">
    <source>
        <dbReference type="Pfam" id="PF11955"/>
    </source>
</evidence>
<dbReference type="KEGG" id="ppp:112277695"/>
<feature type="region of interest" description="Disordered" evidence="1">
    <location>
        <begin position="156"/>
        <end position="179"/>
    </location>
</feature>
<dbReference type="Proteomes" id="UP000006727">
    <property type="component" value="Chromosome 26"/>
</dbReference>
<keyword evidence="5" id="KW-1185">Reference proteome</keyword>
<feature type="domain" description="PORR" evidence="2">
    <location>
        <begin position="201"/>
        <end position="540"/>
    </location>
</feature>
<sequence>MRNKSREFQASDPSATMALRRRFWCAWTAAEATLYGLPGSSGCRSWASSLSLFSQESVLSARQTSLENPHLGVGIASTASSRSHETLRACQKNLRQNVNSAVFGLSVLHFFNRGIGYKDDRKCWVSVVRAECERVYPNMEGFARSYSRRATINWEENSAEEGSSDDGQTSGNDTSQAHDDRSVKWHVDKLCPTSLRVRQLKEVDFDDIIEREKKLKIVLKVKDLLLADPEDSMTLQDLGKCRDYIGLTGNKRIIAFLKRYPGVFTVHENVEPGKLPWFEFTAEADAICDEELEIRKNMKVEVVTKLRKLLMMSNDKRLLLGKVAHIARDLGLPEDFRQRLVHKYPRYFRVIEGEDATNEDGRILELVKWSDRLAVTEEEQRVRAVMEENSLDSPPRLEIQLPKRYRLSNKDKYVLYKFHELECPSPYEASNYLHPASPEAEKRAVLVIKELLALTLEKRLYVDHLTHFRKEFKFSNQVRGLLVRHPEHFYVSRKGARDTVFLRDAYEGIHEPGQRQRYILKVTHPLVTIKEKFLSLMEVKRVPATQQSVTRSDVLQDSLTSETDVELLPQESTALVSI</sequence>
<dbReference type="OrthoDB" id="1929112at2759"/>